<protein>
    <recommendedName>
        <fullName evidence="3">TTF-type domain-containing protein</fullName>
    </recommendedName>
</protein>
<dbReference type="AlphaFoldDB" id="A0A453QM07"/>
<sequence length="86" mass="10343">MVSFLKTQKEVFCFCCKLFNSDKCKIALGHYEFCDWRHISERLIKHEASVDHITNIKSWNELKIRLTKHETIDEEVLQQQITKMKE</sequence>
<reference evidence="2" key="2">
    <citation type="journal article" date="2017" name="Nat. Plants">
        <title>The Aegilops tauschii genome reveals multiple impacts of transposons.</title>
        <authorList>
            <person name="Zhao G."/>
            <person name="Zou C."/>
            <person name="Li K."/>
            <person name="Wang K."/>
            <person name="Li T."/>
            <person name="Gao L."/>
            <person name="Zhang X."/>
            <person name="Wang H."/>
            <person name="Yang Z."/>
            <person name="Liu X."/>
            <person name="Jiang W."/>
            <person name="Mao L."/>
            <person name="Kong X."/>
            <person name="Jiao Y."/>
            <person name="Jia J."/>
        </authorList>
    </citation>
    <scope>NUCLEOTIDE SEQUENCE [LARGE SCALE GENOMIC DNA]</scope>
    <source>
        <strain evidence="2">cv. AL8/78</strain>
    </source>
</reference>
<reference evidence="2" key="1">
    <citation type="journal article" date="2014" name="Science">
        <title>Ancient hybridizations among the ancestral genomes of bread wheat.</title>
        <authorList>
            <consortium name="International Wheat Genome Sequencing Consortium,"/>
            <person name="Marcussen T."/>
            <person name="Sandve S.R."/>
            <person name="Heier L."/>
            <person name="Spannagl M."/>
            <person name="Pfeifer M."/>
            <person name="Jakobsen K.S."/>
            <person name="Wulff B.B."/>
            <person name="Steuernagel B."/>
            <person name="Mayer K.F."/>
            <person name="Olsen O.A."/>
        </authorList>
    </citation>
    <scope>NUCLEOTIDE SEQUENCE [LARGE SCALE GENOMIC DNA]</scope>
    <source>
        <strain evidence="2">cv. AL8/78</strain>
    </source>
</reference>
<dbReference type="EnsemblPlants" id="AET7Gv20231400.1">
    <property type="protein sequence ID" value="AET7Gv20231400.1"/>
    <property type="gene ID" value="AET7Gv20231400"/>
</dbReference>
<evidence type="ECO:0008006" key="3">
    <source>
        <dbReference type="Google" id="ProtNLM"/>
    </source>
</evidence>
<evidence type="ECO:0000313" key="1">
    <source>
        <dbReference type="EnsemblPlants" id="AET7Gv20231400.1"/>
    </source>
</evidence>
<name>A0A453QM07_AEGTS</name>
<keyword evidence="2" id="KW-1185">Reference proteome</keyword>
<proteinExistence type="predicted"/>
<reference evidence="1" key="5">
    <citation type="journal article" date="2021" name="G3 (Bethesda)">
        <title>Aegilops tauschii genome assembly Aet v5.0 features greater sequence contiguity and improved annotation.</title>
        <authorList>
            <person name="Wang L."/>
            <person name="Zhu T."/>
            <person name="Rodriguez J.C."/>
            <person name="Deal K.R."/>
            <person name="Dubcovsky J."/>
            <person name="McGuire P.E."/>
            <person name="Lux T."/>
            <person name="Spannagl M."/>
            <person name="Mayer K.F.X."/>
            <person name="Baldrich P."/>
            <person name="Meyers B.C."/>
            <person name="Huo N."/>
            <person name="Gu Y.Q."/>
            <person name="Zhou H."/>
            <person name="Devos K.M."/>
            <person name="Bennetzen J.L."/>
            <person name="Unver T."/>
            <person name="Budak H."/>
            <person name="Gulick P.J."/>
            <person name="Galiba G."/>
            <person name="Kalapos B."/>
            <person name="Nelson D.R."/>
            <person name="Li P."/>
            <person name="You F.M."/>
            <person name="Luo M.C."/>
            <person name="Dvorak J."/>
        </authorList>
    </citation>
    <scope>NUCLEOTIDE SEQUENCE [LARGE SCALE GENOMIC DNA]</scope>
    <source>
        <strain evidence="1">cv. AL8/78</strain>
    </source>
</reference>
<evidence type="ECO:0000313" key="2">
    <source>
        <dbReference type="Proteomes" id="UP000015105"/>
    </source>
</evidence>
<dbReference type="Proteomes" id="UP000015105">
    <property type="component" value="Chromosome 7D"/>
</dbReference>
<dbReference type="STRING" id="200361.A0A453QM07"/>
<dbReference type="Gramene" id="AET7Gv20231400.1">
    <property type="protein sequence ID" value="AET7Gv20231400.1"/>
    <property type="gene ID" value="AET7Gv20231400"/>
</dbReference>
<reference evidence="1" key="3">
    <citation type="journal article" date="2017" name="Nature">
        <title>Genome sequence of the progenitor of the wheat D genome Aegilops tauschii.</title>
        <authorList>
            <person name="Luo M.C."/>
            <person name="Gu Y.Q."/>
            <person name="Puiu D."/>
            <person name="Wang H."/>
            <person name="Twardziok S.O."/>
            <person name="Deal K.R."/>
            <person name="Huo N."/>
            <person name="Zhu T."/>
            <person name="Wang L."/>
            <person name="Wang Y."/>
            <person name="McGuire P.E."/>
            <person name="Liu S."/>
            <person name="Long H."/>
            <person name="Ramasamy R.K."/>
            <person name="Rodriguez J.C."/>
            <person name="Van S.L."/>
            <person name="Yuan L."/>
            <person name="Wang Z."/>
            <person name="Xia Z."/>
            <person name="Xiao L."/>
            <person name="Anderson O.D."/>
            <person name="Ouyang S."/>
            <person name="Liang Y."/>
            <person name="Zimin A.V."/>
            <person name="Pertea G."/>
            <person name="Qi P."/>
            <person name="Bennetzen J.L."/>
            <person name="Dai X."/>
            <person name="Dawson M.W."/>
            <person name="Muller H.G."/>
            <person name="Kugler K."/>
            <person name="Rivarola-Duarte L."/>
            <person name="Spannagl M."/>
            <person name="Mayer K.F.X."/>
            <person name="Lu F.H."/>
            <person name="Bevan M.W."/>
            <person name="Leroy P."/>
            <person name="Li P."/>
            <person name="You F.M."/>
            <person name="Sun Q."/>
            <person name="Liu Z."/>
            <person name="Lyons E."/>
            <person name="Wicker T."/>
            <person name="Salzberg S.L."/>
            <person name="Devos K.M."/>
            <person name="Dvorak J."/>
        </authorList>
    </citation>
    <scope>NUCLEOTIDE SEQUENCE [LARGE SCALE GENOMIC DNA]</scope>
    <source>
        <strain evidence="1">cv. AL8/78</strain>
    </source>
</reference>
<accession>A0A453QM07</accession>
<organism evidence="1 2">
    <name type="scientific">Aegilops tauschii subsp. strangulata</name>
    <name type="common">Goatgrass</name>
    <dbReference type="NCBI Taxonomy" id="200361"/>
    <lineage>
        <taxon>Eukaryota</taxon>
        <taxon>Viridiplantae</taxon>
        <taxon>Streptophyta</taxon>
        <taxon>Embryophyta</taxon>
        <taxon>Tracheophyta</taxon>
        <taxon>Spermatophyta</taxon>
        <taxon>Magnoliopsida</taxon>
        <taxon>Liliopsida</taxon>
        <taxon>Poales</taxon>
        <taxon>Poaceae</taxon>
        <taxon>BOP clade</taxon>
        <taxon>Pooideae</taxon>
        <taxon>Triticodae</taxon>
        <taxon>Triticeae</taxon>
        <taxon>Triticinae</taxon>
        <taxon>Aegilops</taxon>
    </lineage>
</organism>
<reference evidence="1" key="4">
    <citation type="submission" date="2019-03" db="UniProtKB">
        <authorList>
            <consortium name="EnsemblPlants"/>
        </authorList>
    </citation>
    <scope>IDENTIFICATION</scope>
</reference>